<sequence>MTRADLLALTPDGLAALANRGLVKRAAKELDAGNIPDLACDGDGTVHAGFGDGARATLPAGAGLEAATCTCGAAGVCRHRIGAVLAYQRQEPAAAEPEPVPDWSPGAFDDDALAAVVGARALTAARRTLRTGYGARVRRPTAADPAASVELAACTVRFLVPGELGYVHTDAGTTGRGEAVVLAVWAFRAADERGLTGPEVTLDVGGGPVAGGDGLTSALDLVDRLLLDGAVHSGPALTAALRTAEKELTAHGLHWPAAALADLTEQLTAYTGRAAHHDPGTVAELIAELHARSRAAQHDAGSPRSAVLGTAEAGETPLRRVRLTALGCRVTGGPGLRTARVLLADAATGVVLVLRRDWRLGEDEAPAGHELAGRRVSGATLRALATGNVVSESASRSARRAVRLAAGRIAKTTVTPVGASWERLPGPVLVHDLRALEESLAALPPRPVRPRVDAELVRVVPAAEVHGVRYDPGGQLLTARIGDGRGGTAVVSARHDPLAPGALDLLADALRAGPRLVSGTVRRSRGTVLVDPCAVLTGGGVQVLDLAPGDGSAALDGGAPEIPDPITAALDTALEVCADAAHRGLRHVPAGFAARVERAAAGLAAIGLTAAAGTLRAFGTALTGDDDADLVRRWADAWIRLAATAELR</sequence>
<evidence type="ECO:0000259" key="2">
    <source>
        <dbReference type="PROSITE" id="PS50966"/>
    </source>
</evidence>
<comment type="caution">
    <text evidence="3">The sequence shown here is derived from an EMBL/GenBank/DDBJ whole genome shotgun (WGS) entry which is preliminary data.</text>
</comment>
<protein>
    <recommendedName>
        <fullName evidence="2">SWIM-type domain-containing protein</fullName>
    </recommendedName>
</protein>
<dbReference type="AlphaFoldDB" id="A0A7K0C795"/>
<name>A0A7K0C795_9ACTN</name>
<evidence type="ECO:0000313" key="4">
    <source>
        <dbReference type="Proteomes" id="UP000487268"/>
    </source>
</evidence>
<keyword evidence="1" id="KW-0479">Metal-binding</keyword>
<dbReference type="RefSeq" id="WP_207709969.1">
    <property type="nucleotide sequence ID" value="NZ_WEGH01000006.1"/>
</dbReference>
<organism evidence="3 4">
    <name type="scientific">Actinomadura macrotermitis</name>
    <dbReference type="NCBI Taxonomy" id="2585200"/>
    <lineage>
        <taxon>Bacteria</taxon>
        <taxon>Bacillati</taxon>
        <taxon>Actinomycetota</taxon>
        <taxon>Actinomycetes</taxon>
        <taxon>Streptosporangiales</taxon>
        <taxon>Thermomonosporaceae</taxon>
        <taxon>Actinomadura</taxon>
    </lineage>
</organism>
<reference evidence="3 4" key="1">
    <citation type="submission" date="2019-10" db="EMBL/GenBank/DDBJ databases">
        <title>Actinomadura rubteroloni sp. nov. and Actinomadura macrotermitis sp. nov., isolated from the gut of fungus growing-termite Macrotermes natalensis.</title>
        <authorList>
            <person name="Benndorf R."/>
            <person name="Martin K."/>
            <person name="Kuefner M."/>
            <person name="De Beer W."/>
            <person name="Kaster A.-K."/>
            <person name="Vollmers J."/>
            <person name="Poulsen M."/>
            <person name="Beemelmanns C."/>
        </authorList>
    </citation>
    <scope>NUCLEOTIDE SEQUENCE [LARGE SCALE GENOMIC DNA]</scope>
    <source>
        <strain evidence="3 4">RB68</strain>
    </source>
</reference>
<dbReference type="PROSITE" id="PS50966">
    <property type="entry name" value="ZF_SWIM"/>
    <property type="match status" value="1"/>
</dbReference>
<dbReference type="Proteomes" id="UP000487268">
    <property type="component" value="Unassembled WGS sequence"/>
</dbReference>
<evidence type="ECO:0000256" key="1">
    <source>
        <dbReference type="PROSITE-ProRule" id="PRU00325"/>
    </source>
</evidence>
<dbReference type="EMBL" id="WEGH01000006">
    <property type="protein sequence ID" value="MQY09337.1"/>
    <property type="molecule type" value="Genomic_DNA"/>
</dbReference>
<dbReference type="InterPro" id="IPR007527">
    <property type="entry name" value="Znf_SWIM"/>
</dbReference>
<accession>A0A7K0C795</accession>
<keyword evidence="4" id="KW-1185">Reference proteome</keyword>
<proteinExistence type="predicted"/>
<feature type="domain" description="SWIM-type" evidence="2">
    <location>
        <begin position="54"/>
        <end position="88"/>
    </location>
</feature>
<keyword evidence="1" id="KW-0862">Zinc</keyword>
<gene>
    <name evidence="3" type="ORF">ACRB68_74620</name>
</gene>
<dbReference type="GO" id="GO:0008270">
    <property type="term" value="F:zinc ion binding"/>
    <property type="evidence" value="ECO:0007669"/>
    <property type="project" value="UniProtKB-KW"/>
</dbReference>
<evidence type="ECO:0000313" key="3">
    <source>
        <dbReference type="EMBL" id="MQY09337.1"/>
    </source>
</evidence>
<keyword evidence="1" id="KW-0863">Zinc-finger</keyword>